<name>A0A6A6BWH1_ZASCE</name>
<evidence type="ECO:0000313" key="2">
    <source>
        <dbReference type="EMBL" id="KAF2159161.1"/>
    </source>
</evidence>
<keyword evidence="1" id="KW-0732">Signal</keyword>
<protein>
    <submittedName>
        <fullName evidence="2">Uncharacterized protein</fullName>
    </submittedName>
</protein>
<dbReference type="EMBL" id="ML993641">
    <property type="protein sequence ID" value="KAF2159161.1"/>
    <property type="molecule type" value="Genomic_DNA"/>
</dbReference>
<dbReference type="GeneID" id="54563128"/>
<keyword evidence="3" id="KW-1185">Reference proteome</keyword>
<reference evidence="2" key="1">
    <citation type="journal article" date="2020" name="Stud. Mycol.">
        <title>101 Dothideomycetes genomes: a test case for predicting lifestyles and emergence of pathogens.</title>
        <authorList>
            <person name="Haridas S."/>
            <person name="Albert R."/>
            <person name="Binder M."/>
            <person name="Bloem J."/>
            <person name="Labutti K."/>
            <person name="Salamov A."/>
            <person name="Andreopoulos B."/>
            <person name="Baker S."/>
            <person name="Barry K."/>
            <person name="Bills G."/>
            <person name="Bluhm B."/>
            <person name="Cannon C."/>
            <person name="Castanera R."/>
            <person name="Culley D."/>
            <person name="Daum C."/>
            <person name="Ezra D."/>
            <person name="Gonzalez J."/>
            <person name="Henrissat B."/>
            <person name="Kuo A."/>
            <person name="Liang C."/>
            <person name="Lipzen A."/>
            <person name="Lutzoni F."/>
            <person name="Magnuson J."/>
            <person name="Mondo S."/>
            <person name="Nolan M."/>
            <person name="Ohm R."/>
            <person name="Pangilinan J."/>
            <person name="Park H.-J."/>
            <person name="Ramirez L."/>
            <person name="Alfaro M."/>
            <person name="Sun H."/>
            <person name="Tritt A."/>
            <person name="Yoshinaga Y."/>
            <person name="Zwiers L.-H."/>
            <person name="Turgeon B."/>
            <person name="Goodwin S."/>
            <person name="Spatafora J."/>
            <person name="Crous P."/>
            <person name="Grigoriev I."/>
        </authorList>
    </citation>
    <scope>NUCLEOTIDE SEQUENCE</scope>
    <source>
        <strain evidence="2">ATCC 36951</strain>
    </source>
</reference>
<evidence type="ECO:0000256" key="1">
    <source>
        <dbReference type="SAM" id="SignalP"/>
    </source>
</evidence>
<feature type="chain" id="PRO_5025559259" evidence="1">
    <location>
        <begin position="23"/>
        <end position="78"/>
    </location>
</feature>
<accession>A0A6A6BWH1</accession>
<dbReference type="RefSeq" id="XP_033660050.1">
    <property type="nucleotide sequence ID" value="XM_033809856.1"/>
</dbReference>
<dbReference type="AlphaFoldDB" id="A0A6A6BWH1"/>
<gene>
    <name evidence="2" type="ORF">M409DRAFT_30301</name>
</gene>
<organism evidence="2 3">
    <name type="scientific">Zasmidium cellare ATCC 36951</name>
    <dbReference type="NCBI Taxonomy" id="1080233"/>
    <lineage>
        <taxon>Eukaryota</taxon>
        <taxon>Fungi</taxon>
        <taxon>Dikarya</taxon>
        <taxon>Ascomycota</taxon>
        <taxon>Pezizomycotina</taxon>
        <taxon>Dothideomycetes</taxon>
        <taxon>Dothideomycetidae</taxon>
        <taxon>Mycosphaerellales</taxon>
        <taxon>Mycosphaerellaceae</taxon>
        <taxon>Zasmidium</taxon>
    </lineage>
</organism>
<proteinExistence type="predicted"/>
<dbReference type="Proteomes" id="UP000799537">
    <property type="component" value="Unassembled WGS sequence"/>
</dbReference>
<evidence type="ECO:0000313" key="3">
    <source>
        <dbReference type="Proteomes" id="UP000799537"/>
    </source>
</evidence>
<feature type="signal peptide" evidence="1">
    <location>
        <begin position="1"/>
        <end position="22"/>
    </location>
</feature>
<sequence length="78" mass="8406">MQLQNSQILSALMAIAVVATNAQHCQVSGFTNCTAAQVQKINNTVAGIDSSTSFDVPVNQTCYVTTYEDCKLAIDNYE</sequence>